<gene>
    <name evidence="1" type="ORF">MOPEL_138_00010</name>
</gene>
<name>H5UW83_9MICO</name>
<reference evidence="1 2" key="1">
    <citation type="submission" date="2012-02" db="EMBL/GenBank/DDBJ databases">
        <title>Whole genome shotgun sequence of Mobilicoccus pelagius NBRC 104925.</title>
        <authorList>
            <person name="Yoshida Y."/>
            <person name="Hosoyama A."/>
            <person name="Tsuchikane K."/>
            <person name="Katsumata H."/>
            <person name="Yamazaki S."/>
            <person name="Fujita N."/>
        </authorList>
    </citation>
    <scope>NUCLEOTIDE SEQUENCE [LARGE SCALE GENOMIC DNA]</scope>
    <source>
        <strain evidence="1 2">NBRC 104925</strain>
    </source>
</reference>
<proteinExistence type="predicted"/>
<protein>
    <submittedName>
        <fullName evidence="1">Putative transposase</fullName>
    </submittedName>
</protein>
<evidence type="ECO:0000313" key="1">
    <source>
        <dbReference type="EMBL" id="GAB49991.1"/>
    </source>
</evidence>
<accession>H5UW83</accession>
<comment type="caution">
    <text evidence="1">The sequence shown here is derived from an EMBL/GenBank/DDBJ whole genome shotgun (WGS) entry which is preliminary data.</text>
</comment>
<dbReference type="EMBL" id="BAFE01000096">
    <property type="protein sequence ID" value="GAB49991.1"/>
    <property type="molecule type" value="Genomic_DNA"/>
</dbReference>
<sequence>MSTAVLVDYIDEHRVRFGVEPICRVLREAGLAIAPSTYYGLFP</sequence>
<organism evidence="1 2">
    <name type="scientific">Mobilicoccus pelagius NBRC 104925</name>
    <dbReference type="NCBI Taxonomy" id="1089455"/>
    <lineage>
        <taxon>Bacteria</taxon>
        <taxon>Bacillati</taxon>
        <taxon>Actinomycetota</taxon>
        <taxon>Actinomycetes</taxon>
        <taxon>Micrococcales</taxon>
        <taxon>Dermatophilaceae</taxon>
        <taxon>Mobilicoccus</taxon>
    </lineage>
</organism>
<dbReference type="AlphaFoldDB" id="H5UW83"/>
<dbReference type="Proteomes" id="UP000004367">
    <property type="component" value="Unassembled WGS sequence"/>
</dbReference>
<evidence type="ECO:0000313" key="2">
    <source>
        <dbReference type="Proteomes" id="UP000004367"/>
    </source>
</evidence>
<keyword evidence="2" id="KW-1185">Reference proteome</keyword>
<dbReference type="STRING" id="1089455.MOPEL_138_00010"/>
<feature type="non-terminal residue" evidence="1">
    <location>
        <position position="43"/>
    </location>
</feature>